<dbReference type="EMBL" id="CAADRN010000368">
    <property type="protein sequence ID" value="VFU19109.1"/>
    <property type="molecule type" value="Genomic_DNA"/>
</dbReference>
<sequence>MTGKIISKANKGFNIRNIFIDMIIVAGIFMEMTNKHYNML</sequence>
<dbReference type="AlphaFoldDB" id="A0A485MDB0"/>
<feature type="transmembrane region" description="Helical" evidence="1">
    <location>
        <begin position="12"/>
        <end position="30"/>
    </location>
</feature>
<protein>
    <submittedName>
        <fullName evidence="2">Uncharacterized protein</fullName>
    </submittedName>
</protein>
<keyword evidence="1" id="KW-0472">Membrane</keyword>
<proteinExistence type="predicted"/>
<evidence type="ECO:0000256" key="1">
    <source>
        <dbReference type="SAM" id="Phobius"/>
    </source>
</evidence>
<accession>A0A485MDB0</accession>
<keyword evidence="1" id="KW-0812">Transmembrane</keyword>
<reference evidence="2" key="1">
    <citation type="submission" date="2019-03" db="EMBL/GenBank/DDBJ databases">
        <authorList>
            <person name="Hao L."/>
        </authorList>
    </citation>
    <scope>NUCLEOTIDE SEQUENCE</scope>
</reference>
<name>A0A485MDB0_9ZZZZ</name>
<organism evidence="2">
    <name type="scientific">anaerobic digester metagenome</name>
    <dbReference type="NCBI Taxonomy" id="1263854"/>
    <lineage>
        <taxon>unclassified sequences</taxon>
        <taxon>metagenomes</taxon>
        <taxon>ecological metagenomes</taxon>
    </lineage>
</organism>
<keyword evidence="1" id="KW-1133">Transmembrane helix</keyword>
<gene>
    <name evidence="2" type="ORF">SCFA_660003</name>
</gene>
<evidence type="ECO:0000313" key="2">
    <source>
        <dbReference type="EMBL" id="VFU19109.1"/>
    </source>
</evidence>